<protein>
    <submittedName>
        <fullName evidence="1">Uncharacterized protein</fullName>
    </submittedName>
</protein>
<dbReference type="EMBL" id="CM037161">
    <property type="protein sequence ID" value="KAH7856034.1"/>
    <property type="molecule type" value="Genomic_DNA"/>
</dbReference>
<keyword evidence="2" id="KW-1185">Reference proteome</keyword>
<comment type="caution">
    <text evidence="1">The sequence shown here is derived from an EMBL/GenBank/DDBJ whole genome shotgun (WGS) entry which is preliminary data.</text>
</comment>
<accession>A0ACB7YS79</accession>
<evidence type="ECO:0000313" key="2">
    <source>
        <dbReference type="Proteomes" id="UP000828048"/>
    </source>
</evidence>
<organism evidence="1 2">
    <name type="scientific">Vaccinium darrowii</name>
    <dbReference type="NCBI Taxonomy" id="229202"/>
    <lineage>
        <taxon>Eukaryota</taxon>
        <taxon>Viridiplantae</taxon>
        <taxon>Streptophyta</taxon>
        <taxon>Embryophyta</taxon>
        <taxon>Tracheophyta</taxon>
        <taxon>Spermatophyta</taxon>
        <taxon>Magnoliopsida</taxon>
        <taxon>eudicotyledons</taxon>
        <taxon>Gunneridae</taxon>
        <taxon>Pentapetalae</taxon>
        <taxon>asterids</taxon>
        <taxon>Ericales</taxon>
        <taxon>Ericaceae</taxon>
        <taxon>Vaccinioideae</taxon>
        <taxon>Vaccinieae</taxon>
        <taxon>Vaccinium</taxon>
    </lineage>
</organism>
<sequence>MRGREKKISPDSGAAEEEAEDLSANDEKTGDEIPSMELEKPTEKCGGFTSYVTCDEDYNCEYFVRHGDRSTSRSNIAEEIITVVNRRSKPRIPLLFGCGFDDNDTTGENFPSVVGLKNSQRSLIGQLEYTAFSYCHDMKNNASVEVGRESARLWGSSTPLVPNYEGFYQVRLVDVMVNKEGLNMP</sequence>
<evidence type="ECO:0000313" key="1">
    <source>
        <dbReference type="EMBL" id="KAH7856034.1"/>
    </source>
</evidence>
<proteinExistence type="predicted"/>
<reference evidence="1 2" key="1">
    <citation type="journal article" date="2021" name="Hortic Res">
        <title>High-quality reference genome and annotation aids understanding of berry development for evergreen blueberry (Vaccinium darrowii).</title>
        <authorList>
            <person name="Yu J."/>
            <person name="Hulse-Kemp A.M."/>
            <person name="Babiker E."/>
            <person name="Staton M."/>
        </authorList>
    </citation>
    <scope>NUCLEOTIDE SEQUENCE [LARGE SCALE GENOMIC DNA]</scope>
    <source>
        <strain evidence="2">cv. NJ 8807/NJ 8810</strain>
        <tissue evidence="1">Young leaf</tissue>
    </source>
</reference>
<dbReference type="Proteomes" id="UP000828048">
    <property type="component" value="Chromosome 11"/>
</dbReference>
<gene>
    <name evidence="1" type="ORF">Vadar_031876</name>
</gene>
<name>A0ACB7YS79_9ERIC</name>